<evidence type="ECO:0000313" key="2">
    <source>
        <dbReference type="Proteomes" id="UP001501490"/>
    </source>
</evidence>
<keyword evidence="2" id="KW-1185">Reference proteome</keyword>
<protein>
    <submittedName>
        <fullName evidence="1">Uncharacterized protein</fullName>
    </submittedName>
</protein>
<accession>A0ABP7ABK7</accession>
<organism evidence="1 2">
    <name type="scientific">Microlunatus ginsengisoli</name>
    <dbReference type="NCBI Taxonomy" id="363863"/>
    <lineage>
        <taxon>Bacteria</taxon>
        <taxon>Bacillati</taxon>
        <taxon>Actinomycetota</taxon>
        <taxon>Actinomycetes</taxon>
        <taxon>Propionibacteriales</taxon>
        <taxon>Propionibacteriaceae</taxon>
        <taxon>Microlunatus</taxon>
    </lineage>
</organism>
<proteinExistence type="predicted"/>
<dbReference type="EMBL" id="BAABAB010000023">
    <property type="protein sequence ID" value="GAA3628951.1"/>
    <property type="molecule type" value="Genomic_DNA"/>
</dbReference>
<gene>
    <name evidence="1" type="ORF">GCM10022236_34110</name>
</gene>
<evidence type="ECO:0000313" key="1">
    <source>
        <dbReference type="EMBL" id="GAA3628951.1"/>
    </source>
</evidence>
<reference evidence="2" key="1">
    <citation type="journal article" date="2019" name="Int. J. Syst. Evol. Microbiol.">
        <title>The Global Catalogue of Microorganisms (GCM) 10K type strain sequencing project: providing services to taxonomists for standard genome sequencing and annotation.</title>
        <authorList>
            <consortium name="The Broad Institute Genomics Platform"/>
            <consortium name="The Broad Institute Genome Sequencing Center for Infectious Disease"/>
            <person name="Wu L."/>
            <person name="Ma J."/>
        </authorList>
    </citation>
    <scope>NUCLEOTIDE SEQUENCE [LARGE SCALE GENOMIC DNA]</scope>
    <source>
        <strain evidence="2">JCM 16929</strain>
    </source>
</reference>
<name>A0ABP7ABK7_9ACTN</name>
<comment type="caution">
    <text evidence="1">The sequence shown here is derived from an EMBL/GenBank/DDBJ whole genome shotgun (WGS) entry which is preliminary data.</text>
</comment>
<sequence>MLAPNLPIDSTNTENAPNLLVDYVAHSVAAGWRHAGYGRVRLAGCAMGVTPCAQAELPADSPHGHPGLAQWVREVCTAEGVRCRAMWQHVGCTAGCDTLHGTCHACVRTACHQDLRDATMRGQLDVPPIFA</sequence>
<dbReference type="Proteomes" id="UP001501490">
    <property type="component" value="Unassembled WGS sequence"/>
</dbReference>